<dbReference type="Gene3D" id="3.40.50.1820">
    <property type="entry name" value="alpha/beta hydrolase"/>
    <property type="match status" value="1"/>
</dbReference>
<name>A0ABV8U7M2_9PROT</name>
<evidence type="ECO:0000313" key="3">
    <source>
        <dbReference type="Proteomes" id="UP001595776"/>
    </source>
</evidence>
<dbReference type="EMBL" id="JBHSCR010000001">
    <property type="protein sequence ID" value="MFC4346890.1"/>
    <property type="molecule type" value="Genomic_DNA"/>
</dbReference>
<dbReference type="PANTHER" id="PTHR13136">
    <property type="entry name" value="TESTIS DEVELOPMENT PROTEIN PRTD"/>
    <property type="match status" value="1"/>
</dbReference>
<keyword evidence="2" id="KW-0378">Hydrolase</keyword>
<accession>A0ABV8U7M2</accession>
<dbReference type="InterPro" id="IPR026555">
    <property type="entry name" value="NSL3/Tex30"/>
</dbReference>
<gene>
    <name evidence="2" type="ORF">ACFO5Q_03420</name>
</gene>
<reference evidence="3" key="1">
    <citation type="journal article" date="2019" name="Int. J. Syst. Evol. Microbiol.">
        <title>The Global Catalogue of Microorganisms (GCM) 10K type strain sequencing project: providing services to taxonomists for standard genome sequencing and annotation.</title>
        <authorList>
            <consortium name="The Broad Institute Genomics Platform"/>
            <consortium name="The Broad Institute Genome Sequencing Center for Infectious Disease"/>
            <person name="Wu L."/>
            <person name="Ma J."/>
        </authorList>
    </citation>
    <scope>NUCLEOTIDE SEQUENCE [LARGE SCALE GENOMIC DNA]</scope>
    <source>
        <strain evidence="3">CGMCC 1.15304</strain>
    </source>
</reference>
<dbReference type="GO" id="GO:0016787">
    <property type="term" value="F:hydrolase activity"/>
    <property type="evidence" value="ECO:0007669"/>
    <property type="project" value="UniProtKB-KW"/>
</dbReference>
<dbReference type="PANTHER" id="PTHR13136:SF11">
    <property type="entry name" value="TESTIS-EXPRESSED PROTEIN 30"/>
    <property type="match status" value="1"/>
</dbReference>
<dbReference type="RefSeq" id="WP_068147065.1">
    <property type="nucleotide sequence ID" value="NZ_JBHSCR010000001.1"/>
</dbReference>
<keyword evidence="3" id="KW-1185">Reference proteome</keyword>
<dbReference type="InterPro" id="IPR046879">
    <property type="entry name" value="KANL3/Tex30_Abhydrolase"/>
</dbReference>
<proteinExistence type="predicted"/>
<evidence type="ECO:0000313" key="2">
    <source>
        <dbReference type="EMBL" id="MFC4346890.1"/>
    </source>
</evidence>
<feature type="domain" description="KANL3/Tex30 alpha/beta hydrolase-like" evidence="1">
    <location>
        <begin position="10"/>
        <end position="203"/>
    </location>
</feature>
<evidence type="ECO:0000259" key="1">
    <source>
        <dbReference type="Pfam" id="PF20408"/>
    </source>
</evidence>
<protein>
    <submittedName>
        <fullName evidence="2">Alpha/beta family hydrolase</fullName>
    </submittedName>
</protein>
<dbReference type="InterPro" id="IPR029058">
    <property type="entry name" value="AB_hydrolase_fold"/>
</dbReference>
<dbReference type="Pfam" id="PF20408">
    <property type="entry name" value="Abhydrolase_11"/>
    <property type="match status" value="1"/>
</dbReference>
<sequence>MLMIDGQAEKGTIVLAHGAGAGAEHPFMATFAEGLAQKGFQVVRFNFPYMIKRMEDGKKRPPDRAPKLLEAYEGAVRGVETAGRPLIIGGKSMGGRIASMLTAENHQLGIDGLVCLGYPFHAPGKPEKVRTDHFPDIEVPTLIIQGERDPFGGTALLKNLSLPSNVTVHWAPDGNHDLSPRKASGYTQEGNWATAMDAIATFAATL</sequence>
<comment type="caution">
    <text evidence="2">The sequence shown here is derived from an EMBL/GenBank/DDBJ whole genome shotgun (WGS) entry which is preliminary data.</text>
</comment>
<dbReference type="SUPFAM" id="SSF53474">
    <property type="entry name" value="alpha/beta-Hydrolases"/>
    <property type="match status" value="1"/>
</dbReference>
<organism evidence="2 3">
    <name type="scientific">Kordiimonas lipolytica</name>
    <dbReference type="NCBI Taxonomy" id="1662421"/>
    <lineage>
        <taxon>Bacteria</taxon>
        <taxon>Pseudomonadati</taxon>
        <taxon>Pseudomonadota</taxon>
        <taxon>Alphaproteobacteria</taxon>
        <taxon>Kordiimonadales</taxon>
        <taxon>Kordiimonadaceae</taxon>
        <taxon>Kordiimonas</taxon>
    </lineage>
</organism>
<dbReference type="Proteomes" id="UP001595776">
    <property type="component" value="Unassembled WGS sequence"/>
</dbReference>